<protein>
    <submittedName>
        <fullName evidence="2">Uncharacterized protein</fullName>
    </submittedName>
</protein>
<sequence>MTKLLHIHFPDNFPLHGIERDAFKTKLRNAMHDLFDGHRVRQLADQVDARRACDPSGVLPLRRIGDGHTFEQCMTLDHCRFEDMSTVLRRAVLNAVGARPGLDLMEPRIAPLSSGEEKDATNRLFPLSPASKVRHLWTTVQKRLGLAMVLAATIGGVAAWWMARPVAPSMVAMVVSTTPAQTLRDLAGSVRDDGRPNRISVQVAPQATVPAVH</sequence>
<dbReference type="EMBL" id="CP026114">
    <property type="protein sequence ID" value="AUT66778.1"/>
    <property type="molecule type" value="Genomic_DNA"/>
</dbReference>
<dbReference type="Proteomes" id="UP000243502">
    <property type="component" value="Chromosome 4"/>
</dbReference>
<keyword evidence="1" id="KW-1133">Transmembrane helix</keyword>
<dbReference type="OrthoDB" id="9000857at2"/>
<reference evidence="2 3" key="1">
    <citation type="submission" date="2018-01" db="EMBL/GenBank/DDBJ databases">
        <title>Species boundaries and ecological features among Paraburkholderia terrae DSMZ17804T, P. hospita DSMZ17164T and P. caribensis DSMZ13236T.</title>
        <authorList>
            <person name="Pratama A.A."/>
        </authorList>
    </citation>
    <scope>NUCLEOTIDE SEQUENCE [LARGE SCALE GENOMIC DNA]</scope>
    <source>
        <strain evidence="2 3">DSM 17804</strain>
    </source>
</reference>
<evidence type="ECO:0000256" key="1">
    <source>
        <dbReference type="SAM" id="Phobius"/>
    </source>
</evidence>
<keyword evidence="1" id="KW-0472">Membrane</keyword>
<evidence type="ECO:0000313" key="3">
    <source>
        <dbReference type="Proteomes" id="UP000243502"/>
    </source>
</evidence>
<feature type="transmembrane region" description="Helical" evidence="1">
    <location>
        <begin position="144"/>
        <end position="163"/>
    </location>
</feature>
<keyword evidence="1" id="KW-0812">Transmembrane</keyword>
<dbReference type="KEGG" id="pter:C2L65_45230"/>
<evidence type="ECO:0000313" key="2">
    <source>
        <dbReference type="EMBL" id="AUT66778.1"/>
    </source>
</evidence>
<name>A0A2I8F4Y3_9BURK</name>
<organism evidence="2 3">
    <name type="scientific">Paraburkholderia terrae</name>
    <dbReference type="NCBI Taxonomy" id="311230"/>
    <lineage>
        <taxon>Bacteria</taxon>
        <taxon>Pseudomonadati</taxon>
        <taxon>Pseudomonadota</taxon>
        <taxon>Betaproteobacteria</taxon>
        <taxon>Burkholderiales</taxon>
        <taxon>Burkholderiaceae</taxon>
        <taxon>Paraburkholderia</taxon>
    </lineage>
</organism>
<dbReference type="RefSeq" id="WP_042309088.1">
    <property type="nucleotide sequence ID" value="NZ_CP026114.1"/>
</dbReference>
<accession>A0A2I8F4Y3</accession>
<dbReference type="AlphaFoldDB" id="A0A2I8F4Y3"/>
<gene>
    <name evidence="2" type="ORF">C2L65_45230</name>
</gene>
<proteinExistence type="predicted"/>